<feature type="domain" description="NERD" evidence="1">
    <location>
        <begin position="84"/>
        <end position="187"/>
    </location>
</feature>
<dbReference type="Pfam" id="PF08378">
    <property type="entry name" value="NERD"/>
    <property type="match status" value="1"/>
</dbReference>
<evidence type="ECO:0000313" key="2">
    <source>
        <dbReference type="EMBL" id="TBT82509.1"/>
    </source>
</evidence>
<reference evidence="2 3" key="1">
    <citation type="submission" date="2019-01" db="EMBL/GenBank/DDBJ databases">
        <title>Lactibacter flavus gen. nov., sp. nov., a novel bacterium of the family Propionibacteriaceae isolated from raw milk and dairy products.</title>
        <authorList>
            <person name="Huptas C."/>
            <person name="Wenning M."/>
            <person name="Breitenwieser F."/>
            <person name="Doll E."/>
            <person name="Von Neubeck M."/>
            <person name="Busse H.-J."/>
            <person name="Scherer S."/>
        </authorList>
    </citation>
    <scope>NUCLEOTIDE SEQUENCE [LARGE SCALE GENOMIC DNA]</scope>
    <source>
        <strain evidence="2 3">KCTC 33808</strain>
    </source>
</reference>
<accession>A0A4Q9KAS6</accession>
<keyword evidence="3" id="KW-1185">Reference proteome</keyword>
<organism evidence="2 3">
    <name type="scientific">Propioniciclava sinopodophylli</name>
    <dbReference type="NCBI Taxonomy" id="1837344"/>
    <lineage>
        <taxon>Bacteria</taxon>
        <taxon>Bacillati</taxon>
        <taxon>Actinomycetota</taxon>
        <taxon>Actinomycetes</taxon>
        <taxon>Propionibacteriales</taxon>
        <taxon>Propionibacteriaceae</taxon>
        <taxon>Propioniciclava</taxon>
    </lineage>
</organism>
<sequence length="195" mass="21349">MVVPHAVVDQMTETVATDAVRPGPEVDKVPVLGVVDGQGGASAAAEYKRRHDARQERVLAKHPRMGRFLLAVFDDPQSTRAWSVGAEGERMLGGMLTSMAGDSLRVLHDRLIPRTRANIDHLVVCPNGVFVVDAKRYRNARPALRVEGGLLRPRTESLTVGGRDRTTLAAGMQKQVVLVRAALAEQRIQEQLEFV</sequence>
<dbReference type="InterPro" id="IPR011528">
    <property type="entry name" value="NERD"/>
</dbReference>
<dbReference type="AlphaFoldDB" id="A0A4Q9KAS6"/>
<protein>
    <submittedName>
        <fullName evidence="2">NERD domain-containing protein</fullName>
    </submittedName>
</protein>
<dbReference type="Proteomes" id="UP000292373">
    <property type="component" value="Unassembled WGS sequence"/>
</dbReference>
<evidence type="ECO:0000313" key="3">
    <source>
        <dbReference type="Proteomes" id="UP000292373"/>
    </source>
</evidence>
<dbReference type="OrthoDB" id="4246706at2"/>
<name>A0A4Q9KAS6_9ACTN</name>
<evidence type="ECO:0000259" key="1">
    <source>
        <dbReference type="PROSITE" id="PS50965"/>
    </source>
</evidence>
<proteinExistence type="predicted"/>
<dbReference type="PROSITE" id="PS50965">
    <property type="entry name" value="NERD"/>
    <property type="match status" value="1"/>
</dbReference>
<gene>
    <name evidence="2" type="ORF">ET989_14405</name>
</gene>
<dbReference type="EMBL" id="SDMQ01000023">
    <property type="protein sequence ID" value="TBT82509.1"/>
    <property type="molecule type" value="Genomic_DNA"/>
</dbReference>
<comment type="caution">
    <text evidence="2">The sequence shown here is derived from an EMBL/GenBank/DDBJ whole genome shotgun (WGS) entry which is preliminary data.</text>
</comment>